<evidence type="ECO:0000313" key="1">
    <source>
        <dbReference type="EMBL" id="KAJ7083060.1"/>
    </source>
</evidence>
<dbReference type="InterPro" id="IPR036561">
    <property type="entry name" value="MAM33_sf"/>
</dbReference>
<accession>A0AAD6TYR1</accession>
<organism evidence="1 2">
    <name type="scientific">Mycena belliarum</name>
    <dbReference type="NCBI Taxonomy" id="1033014"/>
    <lineage>
        <taxon>Eukaryota</taxon>
        <taxon>Fungi</taxon>
        <taxon>Dikarya</taxon>
        <taxon>Basidiomycota</taxon>
        <taxon>Agaricomycotina</taxon>
        <taxon>Agaricomycetes</taxon>
        <taxon>Agaricomycetidae</taxon>
        <taxon>Agaricales</taxon>
        <taxon>Marasmiineae</taxon>
        <taxon>Mycenaceae</taxon>
        <taxon>Mycena</taxon>
    </lineage>
</organism>
<gene>
    <name evidence="1" type="ORF">B0H15DRAFT_851101</name>
</gene>
<dbReference type="SUPFAM" id="SSF54529">
    <property type="entry name" value="Mitochondrial glycoprotein MAM33-like"/>
    <property type="match status" value="1"/>
</dbReference>
<dbReference type="Pfam" id="PF02330">
    <property type="entry name" value="MAM33"/>
    <property type="match status" value="1"/>
</dbReference>
<dbReference type="Gene3D" id="3.10.280.10">
    <property type="entry name" value="Mitochondrial glycoprotein"/>
    <property type="match status" value="1"/>
</dbReference>
<dbReference type="EMBL" id="JARJCN010000042">
    <property type="protein sequence ID" value="KAJ7083060.1"/>
    <property type="molecule type" value="Genomic_DNA"/>
</dbReference>
<sequence>MSAARSLRQLTTAASRISSRQFSSASLFGLSVVAKKAAQVPATSRAFSVSARSLKAGSSDVALVQKLSEELKYEVEENANAEVPQCLTAFESQGIWKIQDEPGNNEVVFTRQFGNENIRLVFSVTDLHNQDPQEDFEREEDAEEEPPTGDVLRVVVSITKSTGPGAVELDMSCQNGQFLIENIAFYEDAKLGRDTGLEADWKRRGLYIGPEFSTLDVAVQEQFEKFLEERDLGESTAFSLPEYAAYKEQKEYVRWLNNVKGFIGA</sequence>
<dbReference type="GO" id="GO:0005759">
    <property type="term" value="C:mitochondrial matrix"/>
    <property type="evidence" value="ECO:0007669"/>
    <property type="project" value="InterPro"/>
</dbReference>
<proteinExistence type="predicted"/>
<dbReference type="AlphaFoldDB" id="A0AAD6TYR1"/>
<reference evidence="1" key="1">
    <citation type="submission" date="2023-03" db="EMBL/GenBank/DDBJ databases">
        <title>Massive genome expansion in bonnet fungi (Mycena s.s.) driven by repeated elements and novel gene families across ecological guilds.</title>
        <authorList>
            <consortium name="Lawrence Berkeley National Laboratory"/>
            <person name="Harder C.B."/>
            <person name="Miyauchi S."/>
            <person name="Viragh M."/>
            <person name="Kuo A."/>
            <person name="Thoen E."/>
            <person name="Andreopoulos B."/>
            <person name="Lu D."/>
            <person name="Skrede I."/>
            <person name="Drula E."/>
            <person name="Henrissat B."/>
            <person name="Morin E."/>
            <person name="Kohler A."/>
            <person name="Barry K."/>
            <person name="LaButti K."/>
            <person name="Morin E."/>
            <person name="Salamov A."/>
            <person name="Lipzen A."/>
            <person name="Mereny Z."/>
            <person name="Hegedus B."/>
            <person name="Baldrian P."/>
            <person name="Stursova M."/>
            <person name="Weitz H."/>
            <person name="Taylor A."/>
            <person name="Grigoriev I.V."/>
            <person name="Nagy L.G."/>
            <person name="Martin F."/>
            <person name="Kauserud H."/>
        </authorList>
    </citation>
    <scope>NUCLEOTIDE SEQUENCE</scope>
    <source>
        <strain evidence="1">CBHHK173m</strain>
    </source>
</reference>
<keyword evidence="2" id="KW-1185">Reference proteome</keyword>
<dbReference type="InterPro" id="IPR003428">
    <property type="entry name" value="MAM33"/>
</dbReference>
<name>A0AAD6TYR1_9AGAR</name>
<dbReference type="PANTHER" id="PTHR10826:SF1">
    <property type="entry name" value="COMPLEMENT COMPONENT 1 Q SUBCOMPONENT-BINDING PROTEIN, MITOCHONDRIAL"/>
    <property type="match status" value="1"/>
</dbReference>
<dbReference type="Proteomes" id="UP001222325">
    <property type="component" value="Unassembled WGS sequence"/>
</dbReference>
<comment type="caution">
    <text evidence="1">The sequence shown here is derived from an EMBL/GenBank/DDBJ whole genome shotgun (WGS) entry which is preliminary data.</text>
</comment>
<dbReference type="PANTHER" id="PTHR10826">
    <property type="entry name" value="COMPLEMENT COMPONENT 1"/>
    <property type="match status" value="1"/>
</dbReference>
<protein>
    <submittedName>
        <fullName evidence="1">Mitochondrial glycoprotein</fullName>
    </submittedName>
</protein>
<evidence type="ECO:0000313" key="2">
    <source>
        <dbReference type="Proteomes" id="UP001222325"/>
    </source>
</evidence>
<dbReference type="GO" id="GO:0042256">
    <property type="term" value="P:cytosolic ribosome assembly"/>
    <property type="evidence" value="ECO:0007669"/>
    <property type="project" value="TreeGrafter"/>
</dbReference>